<evidence type="ECO:0008006" key="4">
    <source>
        <dbReference type="Google" id="ProtNLM"/>
    </source>
</evidence>
<feature type="region of interest" description="Disordered" evidence="1">
    <location>
        <begin position="246"/>
        <end position="394"/>
    </location>
</feature>
<feature type="compositionally biased region" description="Polar residues" evidence="1">
    <location>
        <begin position="252"/>
        <end position="261"/>
    </location>
</feature>
<dbReference type="AlphaFoldDB" id="A0AAV1Z2E0"/>
<feature type="compositionally biased region" description="Basic residues" evidence="1">
    <location>
        <begin position="351"/>
        <end position="360"/>
    </location>
</feature>
<feature type="compositionally biased region" description="Low complexity" evidence="1">
    <location>
        <begin position="338"/>
        <end position="349"/>
    </location>
</feature>
<evidence type="ECO:0000256" key="1">
    <source>
        <dbReference type="SAM" id="MobiDB-lite"/>
    </source>
</evidence>
<feature type="region of interest" description="Disordered" evidence="1">
    <location>
        <begin position="444"/>
        <end position="506"/>
    </location>
</feature>
<evidence type="ECO:0000313" key="3">
    <source>
        <dbReference type="Proteomes" id="UP001497382"/>
    </source>
</evidence>
<reference evidence="2 3" key="1">
    <citation type="submission" date="2024-04" db="EMBL/GenBank/DDBJ databases">
        <authorList>
            <person name="Rising A."/>
            <person name="Reimegard J."/>
            <person name="Sonavane S."/>
            <person name="Akerstrom W."/>
            <person name="Nylinder S."/>
            <person name="Hedman E."/>
            <person name="Kallberg Y."/>
        </authorList>
    </citation>
    <scope>NUCLEOTIDE SEQUENCE [LARGE SCALE GENOMIC DNA]</scope>
</reference>
<feature type="compositionally biased region" description="Low complexity" evidence="1">
    <location>
        <begin position="141"/>
        <end position="152"/>
    </location>
</feature>
<feature type="compositionally biased region" description="Basic and acidic residues" evidence="1">
    <location>
        <begin position="301"/>
        <end position="319"/>
    </location>
</feature>
<feature type="compositionally biased region" description="Polar residues" evidence="1">
    <location>
        <begin position="380"/>
        <end position="394"/>
    </location>
</feature>
<evidence type="ECO:0000313" key="2">
    <source>
        <dbReference type="EMBL" id="CAL1265590.1"/>
    </source>
</evidence>
<name>A0AAV1Z2E0_9ARAC</name>
<dbReference type="EMBL" id="CAXIEN010000018">
    <property type="protein sequence ID" value="CAL1265590.1"/>
    <property type="molecule type" value="Genomic_DNA"/>
</dbReference>
<accession>A0AAV1Z2E0</accession>
<organism evidence="2 3">
    <name type="scientific">Larinioides sclopetarius</name>
    <dbReference type="NCBI Taxonomy" id="280406"/>
    <lineage>
        <taxon>Eukaryota</taxon>
        <taxon>Metazoa</taxon>
        <taxon>Ecdysozoa</taxon>
        <taxon>Arthropoda</taxon>
        <taxon>Chelicerata</taxon>
        <taxon>Arachnida</taxon>
        <taxon>Araneae</taxon>
        <taxon>Araneomorphae</taxon>
        <taxon>Entelegynae</taxon>
        <taxon>Araneoidea</taxon>
        <taxon>Araneidae</taxon>
        <taxon>Larinioides</taxon>
    </lineage>
</organism>
<feature type="region of interest" description="Disordered" evidence="1">
    <location>
        <begin position="122"/>
        <end position="152"/>
    </location>
</feature>
<comment type="caution">
    <text evidence="2">The sequence shown here is derived from an EMBL/GenBank/DDBJ whole genome shotgun (WGS) entry which is preliminary data.</text>
</comment>
<keyword evidence="3" id="KW-1185">Reference proteome</keyword>
<proteinExistence type="predicted"/>
<dbReference type="Proteomes" id="UP001497382">
    <property type="component" value="Unassembled WGS sequence"/>
</dbReference>
<protein>
    <recommendedName>
        <fullName evidence="4">GIY-YIG domain-containing protein</fullName>
    </recommendedName>
</protein>
<gene>
    <name evidence="2" type="ORF">LARSCL_LOCUS2622</name>
</gene>
<sequence length="611" mass="67731">MKIDKMVLTEDSRPFTVLRKGAEDFRSLFNEGIETCLSTLDSGISDLLCDPDSLVGSATSANRLSAHMEFSKAKYELFVKMREFFEKFEKDCVEQISEMKEMFLENVEIFLAGTKLEVKLPTSETLSEIEKRRSPGSKVRSGSSPTASPASSLYPKLIDSAKKHISRLSSFLPNADNSEMFDDYEDENQQSVFTPVRENGKSPKRVTIVTPQEMEILEAARKGMDGSAIIDISEDSDEEPAVLEVASKRTGRNQAVSTPASQKKIPARTPTRRNPAVKETSSDSGSDSKSANTPLRRRNAKTVEKEVNESISVDQKDTEDSLPQVEIKSRRATRSQLSTPTVSTPVSTPGRKTKTPRRKANVSEDSQQAEAGHKTPKSVHFSSDIESNEDSAIQKSPKDMHFSVGMDIHEDLDVYSPEVKLTRTTPRRKTAVLSQVIPEIDLTQSTSRGKSKRKTIAGSNLDETVAPSPKRLKMGRRSNIMPSTSGEEDEPMVSNSLASDGASERDHYSSWMPLSDISGSVPPQPGIYELKVSAAKKPAYIGGCDNLRQKLTLHKLKQNSGHKHLDKFVDRNLSSILVRYEQLSSVTEAKSEEKIRVKAFVDRFKTSPAYN</sequence>